<dbReference type="InterPro" id="IPR029044">
    <property type="entry name" value="Nucleotide-diphossugar_trans"/>
</dbReference>
<dbReference type="InterPro" id="IPR001173">
    <property type="entry name" value="Glyco_trans_2-like"/>
</dbReference>
<dbReference type="Gene3D" id="3.90.550.10">
    <property type="entry name" value="Spore Coat Polysaccharide Biosynthesis Protein SpsA, Chain A"/>
    <property type="match status" value="1"/>
</dbReference>
<dbReference type="EMBL" id="BANC01000059">
    <property type="protein sequence ID" value="GAN80831.1"/>
    <property type="molecule type" value="Genomic_DNA"/>
</dbReference>
<accession>A0A0D6PHH7</accession>
<evidence type="ECO:0000259" key="1">
    <source>
        <dbReference type="Pfam" id="PF00534"/>
    </source>
</evidence>
<dbReference type="Gene3D" id="3.40.50.2000">
    <property type="entry name" value="Glycogen Phosphorylase B"/>
    <property type="match status" value="1"/>
</dbReference>
<dbReference type="AlphaFoldDB" id="A0A0D6PHH7"/>
<dbReference type="CDD" id="cd03801">
    <property type="entry name" value="GT4_PimA-like"/>
    <property type="match status" value="1"/>
</dbReference>
<name>A0A0D6PHH7_9PROT</name>
<dbReference type="Pfam" id="PF00535">
    <property type="entry name" value="Glycos_transf_2"/>
    <property type="match status" value="1"/>
</dbReference>
<dbReference type="SUPFAM" id="SSF53756">
    <property type="entry name" value="UDP-Glycosyltransferase/glycogen phosphorylase"/>
    <property type="match status" value="1"/>
</dbReference>
<dbReference type="PANTHER" id="PTHR41244">
    <property type="entry name" value="RHAMNAN SYNTHESIS F"/>
    <property type="match status" value="1"/>
</dbReference>
<gene>
    <name evidence="3" type="ORF">Aam_060_057</name>
</gene>
<feature type="domain" description="Glycosyl transferase family 1" evidence="1">
    <location>
        <begin position="762"/>
        <end position="927"/>
    </location>
</feature>
<sequence length="1247" mass="140645">MDAQSQAEIDIIRRSGLFLSEWYLGQHPQAADEGKDGIAHFCRTGWRKGARPNPYFHPQWYLERYPDVAADGGNPLLHYFLAGEAEGRDPCPYFHTNWYRETYSLPPSVSCLEHFLRRHRTGQVNPVPVFDGAWYLDQNRDVAEGGADPFEHFLAFGAAEHRDPSPDFDVRFYLGRYKKNLNGQNPLLHYLANIDNGLFLPKRPEQEGLIPSAIRRSTRPATFFENFTPAPPHAARKAMLLAYYLPQFHRVAENDAWWGKGFTDWTNLGRAIPRFVGHVQPRVPRDLGHYSLDDPSTLKRQVEMARAAGLSGFVFYYYWFNRHRLLEKPLEQFLADESLDFSFCAMWANENWTRRWDGQEREVLIAQEYLEEDDAALIASFARLFADKRYIRIEGRPLLMIYRVGLIPDTQARLRKWRKLFEKKHGERPLLIMAQSLGDDYDPTPYGLDGAVEFPPHKLSQATPRINETLDLLDPDFSATVHDYAALAETSLTMPVPDYPLIKAIVPGWDNDPRREGKGLALHNVTPAKYQEWLEKLVRYAADHPFYGQQIICVNAWNEWAEGAFLEPDIHAGAAFLNATARAICAGETGSLAAGILLVGHDAQPHGAQLLLLHIARQLRRQWGMRVHLLLLGVGPLLGQYYDTAEVTVSHDETIIKSHLDQYRRMGVRHAIINSSASARVTPMAEAHNIQSVLLVHELPQLLKEYNLEVQAQLGSQAARKVIFSSGFAADTFRTTIGLDGHNEVILPQGNYQCISFDPLARTRIRADLGLSEQHFLILGAGFGDIRKGFDLFLQLARRVSATQQKVHFLWVGNIDFKLKTYLEPEMDKLQKSGAFSHIPFTQEISAYFSAADILALTSREDPLPTVVIEALACGVPCVAFDESGGIPELLRADQGGYVARRADLDDYQAGLEALLDHKALKRQRPRLMQAAEQRFDFQHYVDELLRLAVPGLKRVTAAILNYNYAAYLPERLSSIFEQSYPVQDILLLDDASTDDSLQVARQHAEAAGRDIQVHLNASNSGSVFAQWRRAAEAARGDYVWLCEADDAAHPTFLARLVEAMEHEDAPLFAFADSRAVDAQGLEVMPSYQGYYFQSGIRNLAASGSWDAKDFANKFLKIRNLIPNVSAVLWRREALLRALAALPDLESWKLAGDWRIYLAALTAQVGQVAFLAEPLNTHRRHEGGVTKRLDAASHLAEVERLHDVAADLLALDEADIASQAAYRAQLSNQFARAKKKVVSRVARRKKV</sequence>
<organism evidence="3 4">
    <name type="scientific">Acidocella aminolytica 101 = DSM 11237</name>
    <dbReference type="NCBI Taxonomy" id="1120923"/>
    <lineage>
        <taxon>Bacteria</taxon>
        <taxon>Pseudomonadati</taxon>
        <taxon>Pseudomonadota</taxon>
        <taxon>Alphaproteobacteria</taxon>
        <taxon>Acetobacterales</taxon>
        <taxon>Acidocellaceae</taxon>
        <taxon>Acidocella</taxon>
    </lineage>
</organism>
<dbReference type="CDD" id="cd11579">
    <property type="entry name" value="Glyco_tran_WbsX"/>
    <property type="match status" value="1"/>
</dbReference>
<dbReference type="PANTHER" id="PTHR41244:SF1">
    <property type="entry name" value="GLYCOSYLTRANSFERASE"/>
    <property type="match status" value="1"/>
</dbReference>
<dbReference type="Gene3D" id="3.20.20.80">
    <property type="entry name" value="Glycosidases"/>
    <property type="match status" value="1"/>
</dbReference>
<dbReference type="STRING" id="1120923.SAMN02746095_00152"/>
<comment type="caution">
    <text evidence="3">The sequence shown here is derived from an EMBL/GenBank/DDBJ whole genome shotgun (WGS) entry which is preliminary data.</text>
</comment>
<dbReference type="Pfam" id="PF00534">
    <property type="entry name" value="Glycos_transf_1"/>
    <property type="match status" value="1"/>
</dbReference>
<keyword evidence="4" id="KW-1185">Reference proteome</keyword>
<dbReference type="Pfam" id="PF14307">
    <property type="entry name" value="Glyco_tran_WbsX"/>
    <property type="match status" value="1"/>
</dbReference>
<evidence type="ECO:0008006" key="5">
    <source>
        <dbReference type="Google" id="ProtNLM"/>
    </source>
</evidence>
<dbReference type="Proteomes" id="UP000032668">
    <property type="component" value="Unassembled WGS sequence"/>
</dbReference>
<protein>
    <recommendedName>
        <fullName evidence="5">Glycosyl transferase</fullName>
    </recommendedName>
</protein>
<evidence type="ECO:0000313" key="4">
    <source>
        <dbReference type="Proteomes" id="UP000032668"/>
    </source>
</evidence>
<dbReference type="RefSeq" id="WP_048879218.1">
    <property type="nucleotide sequence ID" value="NZ_BANC01000059.1"/>
</dbReference>
<dbReference type="GO" id="GO:0016757">
    <property type="term" value="F:glycosyltransferase activity"/>
    <property type="evidence" value="ECO:0007669"/>
    <property type="project" value="InterPro"/>
</dbReference>
<reference evidence="3 4" key="1">
    <citation type="submission" date="2012-11" db="EMBL/GenBank/DDBJ databases">
        <title>Whole genome sequence of Acidocella aminolytica 101 = DSM 11237.</title>
        <authorList>
            <person name="Azuma Y."/>
            <person name="Higashiura N."/>
            <person name="Hirakawa H."/>
            <person name="Matsushita K."/>
        </authorList>
    </citation>
    <scope>NUCLEOTIDE SEQUENCE [LARGE SCALE GENOMIC DNA]</scope>
    <source>
        <strain evidence="4">101 / DSM 11237</strain>
    </source>
</reference>
<dbReference type="OrthoDB" id="9816424at2"/>
<dbReference type="InterPro" id="IPR001296">
    <property type="entry name" value="Glyco_trans_1"/>
</dbReference>
<evidence type="ECO:0000313" key="3">
    <source>
        <dbReference type="EMBL" id="GAN80831.1"/>
    </source>
</evidence>
<dbReference type="SUPFAM" id="SSF53448">
    <property type="entry name" value="Nucleotide-diphospho-sugar transferases"/>
    <property type="match status" value="1"/>
</dbReference>
<feature type="domain" description="Glycosyltransferase 2-like" evidence="2">
    <location>
        <begin position="959"/>
        <end position="1066"/>
    </location>
</feature>
<evidence type="ECO:0000259" key="2">
    <source>
        <dbReference type="Pfam" id="PF00535"/>
    </source>
</evidence>
<dbReference type="InterPro" id="IPR032719">
    <property type="entry name" value="WbsX"/>
</dbReference>
<proteinExistence type="predicted"/>